<organism evidence="3">
    <name type="scientific">Mytilinidion resinicola</name>
    <dbReference type="NCBI Taxonomy" id="574789"/>
    <lineage>
        <taxon>Eukaryota</taxon>
        <taxon>Fungi</taxon>
        <taxon>Dikarya</taxon>
        <taxon>Ascomycota</taxon>
        <taxon>Pezizomycotina</taxon>
        <taxon>Dothideomycetes</taxon>
        <taxon>Pleosporomycetidae</taxon>
        <taxon>Mytilinidiales</taxon>
        <taxon>Mytilinidiaceae</taxon>
        <taxon>Mytilinidion</taxon>
    </lineage>
</organism>
<dbReference type="Proteomes" id="UP000504636">
    <property type="component" value="Unplaced"/>
</dbReference>
<evidence type="ECO:0000256" key="1">
    <source>
        <dbReference type="SAM" id="MobiDB-lite"/>
    </source>
</evidence>
<evidence type="ECO:0000259" key="2">
    <source>
        <dbReference type="PROSITE" id="PS50172"/>
    </source>
</evidence>
<dbReference type="InterPro" id="IPR001357">
    <property type="entry name" value="BRCT_dom"/>
</dbReference>
<dbReference type="AlphaFoldDB" id="A0A6A6YH60"/>
<dbReference type="OrthoDB" id="427711at2759"/>
<name>A0A6A6YH60_9PEZI</name>
<evidence type="ECO:0000313" key="4">
    <source>
        <dbReference type="Proteomes" id="UP000504636"/>
    </source>
</evidence>
<feature type="non-terminal residue" evidence="3">
    <location>
        <position position="230"/>
    </location>
</feature>
<protein>
    <recommendedName>
        <fullName evidence="2">BRCT domain-containing protein</fullName>
    </recommendedName>
</protein>
<accession>A0A6A6YH60</accession>
<dbReference type="EMBL" id="MU003704">
    <property type="protein sequence ID" value="KAF2807918.1"/>
    <property type="molecule type" value="Genomic_DNA"/>
</dbReference>
<dbReference type="InterPro" id="IPR036420">
    <property type="entry name" value="BRCT_dom_sf"/>
</dbReference>
<sequence length="230" mass="24507">PTRKIFDAWNSSSTGHQRAENHLGGSTDWRQSRQRKLSSQFTSGMSRCRRIADSVGAGNSSFGKDGREPNGGWEAGASGLSGAGQTDVKSWLTRERTADGKTNSQAADGDDTNGQTKEEDPSTDKPQLPQIFASLTFYVNGSTAPLVSNHKLKRLLASHGATLAQGLARRSVTHVVLGTENARGGVGGGLAATKIQKEVTRTGGKAVRFVGAEWVLESIKVGKRLPESRF</sequence>
<reference evidence="5" key="3">
    <citation type="submission" date="2025-04" db="UniProtKB">
        <authorList>
            <consortium name="RefSeq"/>
        </authorList>
    </citation>
    <scope>IDENTIFICATION</scope>
    <source>
        <strain evidence="5">CBS 304.34</strain>
    </source>
</reference>
<evidence type="ECO:0000313" key="3">
    <source>
        <dbReference type="EMBL" id="KAF2807918.1"/>
    </source>
</evidence>
<dbReference type="PROSITE" id="PS50172">
    <property type="entry name" value="BRCT"/>
    <property type="match status" value="1"/>
</dbReference>
<dbReference type="Gene3D" id="3.40.50.10190">
    <property type="entry name" value="BRCT domain"/>
    <property type="match status" value="1"/>
</dbReference>
<feature type="domain" description="BRCT" evidence="2">
    <location>
        <begin position="127"/>
        <end position="230"/>
    </location>
</feature>
<reference evidence="5" key="2">
    <citation type="submission" date="2020-04" db="EMBL/GenBank/DDBJ databases">
        <authorList>
            <consortium name="NCBI Genome Project"/>
        </authorList>
    </citation>
    <scope>NUCLEOTIDE SEQUENCE</scope>
    <source>
        <strain evidence="5">CBS 304.34</strain>
    </source>
</reference>
<feature type="region of interest" description="Disordered" evidence="1">
    <location>
        <begin position="1"/>
        <end position="127"/>
    </location>
</feature>
<reference evidence="3 5" key="1">
    <citation type="journal article" date="2020" name="Stud. Mycol.">
        <title>101 Dothideomycetes genomes: a test case for predicting lifestyles and emergence of pathogens.</title>
        <authorList>
            <person name="Haridas S."/>
            <person name="Albert R."/>
            <person name="Binder M."/>
            <person name="Bloem J."/>
            <person name="Labutti K."/>
            <person name="Salamov A."/>
            <person name="Andreopoulos B."/>
            <person name="Baker S."/>
            <person name="Barry K."/>
            <person name="Bills G."/>
            <person name="Bluhm B."/>
            <person name="Cannon C."/>
            <person name="Castanera R."/>
            <person name="Culley D."/>
            <person name="Daum C."/>
            <person name="Ezra D."/>
            <person name="Gonzalez J."/>
            <person name="Henrissat B."/>
            <person name="Kuo A."/>
            <person name="Liang C."/>
            <person name="Lipzen A."/>
            <person name="Lutzoni F."/>
            <person name="Magnuson J."/>
            <person name="Mondo S."/>
            <person name="Nolan M."/>
            <person name="Ohm R."/>
            <person name="Pangilinan J."/>
            <person name="Park H.-J."/>
            <person name="Ramirez L."/>
            <person name="Alfaro M."/>
            <person name="Sun H."/>
            <person name="Tritt A."/>
            <person name="Yoshinaga Y."/>
            <person name="Zwiers L.-H."/>
            <person name="Turgeon B."/>
            <person name="Goodwin S."/>
            <person name="Spatafora J."/>
            <person name="Crous P."/>
            <person name="Grigoriev I."/>
        </authorList>
    </citation>
    <scope>NUCLEOTIDE SEQUENCE</scope>
    <source>
        <strain evidence="3 5">CBS 304.34</strain>
    </source>
</reference>
<dbReference type="Pfam" id="PF16589">
    <property type="entry name" value="BRCT_2"/>
    <property type="match status" value="1"/>
</dbReference>
<dbReference type="GeneID" id="54455240"/>
<dbReference type="RefSeq" id="XP_033574882.1">
    <property type="nucleotide sequence ID" value="XM_033714347.1"/>
</dbReference>
<dbReference type="SUPFAM" id="SSF52113">
    <property type="entry name" value="BRCT domain"/>
    <property type="match status" value="1"/>
</dbReference>
<evidence type="ECO:0000313" key="5">
    <source>
        <dbReference type="RefSeq" id="XP_033574882.1"/>
    </source>
</evidence>
<proteinExistence type="predicted"/>
<gene>
    <name evidence="3 5" type="ORF">BDZ99DRAFT_339472</name>
</gene>
<keyword evidence="4" id="KW-1185">Reference proteome</keyword>
<feature type="non-terminal residue" evidence="3">
    <location>
        <position position="1"/>
    </location>
</feature>